<dbReference type="eggNOG" id="COG0457">
    <property type="taxonomic scope" value="Bacteria"/>
</dbReference>
<name>A0A0H3AE01_VIBC3</name>
<dbReference type="InterPro" id="IPR021352">
    <property type="entry name" value="DUF2971"/>
</dbReference>
<dbReference type="KEGG" id="vco:VC0395_0834"/>
<protein>
    <recommendedName>
        <fullName evidence="3">DUF2971 domain-containing protein</fullName>
    </recommendedName>
</protein>
<dbReference type="AlphaFoldDB" id="A0A0H3AE01"/>
<dbReference type="EMBL" id="CP000626">
    <property type="protein sequence ID" value="ABQ18569.1"/>
    <property type="molecule type" value="Genomic_DNA"/>
</dbReference>
<accession>A0A0H3AE01</accession>
<sequence length="285" mass="33464">MYKYISNELPQFFENGMLRFTQPGQFNDPFELLPRYVDFMGENTKQYILDNIEVLVKEIPQNEPWYIKLIPMSIKVFAIRLLLTSNHKRVKKVTDEIDAFGLSVANGQYRDIIDQSYGILCLSAKEDSLLMWSHYGNSHKGYVIEFDTSHKFFNQVIPNKKTGGVLDYAGTPLKVTYTKRRKTILFWQKAMSEVFLTKGSDWEYEQEYRMELPLETSTEVVNGNIHLFHIPFDAVKSIIFGAKCEDEFIQNSIAKIHHWDSKHIDFQLFQFNLSDNDFELVRKKI</sequence>
<evidence type="ECO:0000313" key="2">
    <source>
        <dbReference type="Proteomes" id="UP000000249"/>
    </source>
</evidence>
<dbReference type="OrthoDB" id="4119964at2"/>
<reference evidence="1 2" key="1">
    <citation type="submission" date="2007-03" db="EMBL/GenBank/DDBJ databases">
        <authorList>
            <person name="Heidelberg J."/>
        </authorList>
    </citation>
    <scope>NUCLEOTIDE SEQUENCE [LARGE SCALE GENOMIC DNA]</scope>
    <source>
        <strain evidence="2">ATCC 39541 / Classical Ogawa 395 / O395</strain>
    </source>
</reference>
<dbReference type="PATRIC" id="fig|345073.21.peg.3177"/>
<dbReference type="RefSeq" id="WP_000280037.1">
    <property type="nucleotide sequence ID" value="NC_009456.1"/>
</dbReference>
<gene>
    <name evidence="1" type="ordered locus">VC0395_0834</name>
</gene>
<organism evidence="1 2">
    <name type="scientific">Vibrio cholerae serotype O1 (strain ATCC 39541 / Classical Ogawa 395 / O395)</name>
    <dbReference type="NCBI Taxonomy" id="345073"/>
    <lineage>
        <taxon>Bacteria</taxon>
        <taxon>Pseudomonadati</taxon>
        <taxon>Pseudomonadota</taxon>
        <taxon>Gammaproteobacteria</taxon>
        <taxon>Vibrionales</taxon>
        <taxon>Vibrionaceae</taxon>
        <taxon>Vibrio</taxon>
    </lineage>
</organism>
<dbReference type="Pfam" id="PF11185">
    <property type="entry name" value="DUF2971"/>
    <property type="match status" value="1"/>
</dbReference>
<dbReference type="KEGG" id="vcr:VC395_A0426"/>
<evidence type="ECO:0008006" key="3">
    <source>
        <dbReference type="Google" id="ProtNLM"/>
    </source>
</evidence>
<proteinExistence type="predicted"/>
<evidence type="ECO:0000313" key="1">
    <source>
        <dbReference type="EMBL" id="ABQ18569.1"/>
    </source>
</evidence>
<dbReference type="Proteomes" id="UP000000249">
    <property type="component" value="Chromosome 2"/>
</dbReference>